<name>A0ABV7Z3L3_9DEIO</name>
<comment type="function">
    <text evidence="2">Hydrolyzes RNA 2',3'-cyclic phosphodiester to an RNA 2'-phosphomonoester.</text>
</comment>
<gene>
    <name evidence="4" type="primary">thpR</name>
    <name evidence="4" type="ORF">ACFOSB_00015</name>
</gene>
<feature type="compositionally biased region" description="Basic and acidic residues" evidence="3">
    <location>
        <begin position="45"/>
        <end position="61"/>
    </location>
</feature>
<keyword evidence="1 2" id="KW-0378">Hydrolase</keyword>
<comment type="caution">
    <text evidence="4">The sequence shown here is derived from an EMBL/GenBank/DDBJ whole genome shotgun (WGS) entry which is preliminary data.</text>
</comment>
<organism evidence="4 5">
    <name type="scientific">Deinococcus rufus</name>
    <dbReference type="NCBI Taxonomy" id="2136097"/>
    <lineage>
        <taxon>Bacteria</taxon>
        <taxon>Thermotogati</taxon>
        <taxon>Deinococcota</taxon>
        <taxon>Deinococci</taxon>
        <taxon>Deinococcales</taxon>
        <taxon>Deinococcaceae</taxon>
        <taxon>Deinococcus</taxon>
    </lineage>
</organism>
<dbReference type="InterPro" id="IPR004175">
    <property type="entry name" value="RNA_CPDase"/>
</dbReference>
<dbReference type="RefSeq" id="WP_380101116.1">
    <property type="nucleotide sequence ID" value="NZ_JBHRZG010000001.1"/>
</dbReference>
<accession>A0ABV7Z3L3</accession>
<dbReference type="Pfam" id="PF13563">
    <property type="entry name" value="2_5_RNA_ligase2"/>
    <property type="match status" value="1"/>
</dbReference>
<dbReference type="Gene3D" id="3.90.1140.10">
    <property type="entry name" value="Cyclic phosphodiesterase"/>
    <property type="match status" value="1"/>
</dbReference>
<comment type="similarity">
    <text evidence="2">Belongs to the 2H phosphoesterase superfamily. ThpR family.</text>
</comment>
<evidence type="ECO:0000313" key="5">
    <source>
        <dbReference type="Proteomes" id="UP001595803"/>
    </source>
</evidence>
<evidence type="ECO:0000256" key="3">
    <source>
        <dbReference type="SAM" id="MobiDB-lite"/>
    </source>
</evidence>
<dbReference type="EC" id="3.1.4.58" evidence="2"/>
<comment type="catalytic activity">
    <reaction evidence="2">
        <text>a 3'-end 2',3'-cyclophospho-ribonucleotide-RNA + H2O = a 3'-end 2'-phospho-ribonucleotide-RNA + H(+)</text>
        <dbReference type="Rhea" id="RHEA:11828"/>
        <dbReference type="Rhea" id="RHEA-COMP:10464"/>
        <dbReference type="Rhea" id="RHEA-COMP:17353"/>
        <dbReference type="ChEBI" id="CHEBI:15377"/>
        <dbReference type="ChEBI" id="CHEBI:15378"/>
        <dbReference type="ChEBI" id="CHEBI:83064"/>
        <dbReference type="ChEBI" id="CHEBI:173113"/>
        <dbReference type="EC" id="3.1.4.58"/>
    </reaction>
</comment>
<proteinExistence type="inferred from homology"/>
<dbReference type="SUPFAM" id="SSF55144">
    <property type="entry name" value="LigT-like"/>
    <property type="match status" value="1"/>
</dbReference>
<feature type="region of interest" description="Disordered" evidence="3">
    <location>
        <begin position="1"/>
        <end position="85"/>
    </location>
</feature>
<feature type="active site" description="Proton donor" evidence="2">
    <location>
        <position position="123"/>
    </location>
</feature>
<protein>
    <recommendedName>
        <fullName evidence="2">RNA 2',3'-cyclic phosphodiesterase</fullName>
        <shortName evidence="2">RNA 2',3'-CPDase</shortName>
        <ecNumber evidence="2">3.1.4.58</ecNumber>
    </recommendedName>
</protein>
<feature type="compositionally biased region" description="Polar residues" evidence="3">
    <location>
        <begin position="280"/>
        <end position="289"/>
    </location>
</feature>
<dbReference type="Proteomes" id="UP001595803">
    <property type="component" value="Unassembled WGS sequence"/>
</dbReference>
<dbReference type="PANTHER" id="PTHR35561">
    <property type="entry name" value="RNA 2',3'-CYCLIC PHOSPHODIESTERASE"/>
    <property type="match status" value="1"/>
</dbReference>
<feature type="region of interest" description="Disordered" evidence="3">
    <location>
        <begin position="252"/>
        <end position="289"/>
    </location>
</feature>
<feature type="active site" description="Proton acceptor" evidence="2">
    <location>
        <position position="208"/>
    </location>
</feature>
<sequence length="289" mass="31365">MKVKVKRGGGGARPPRAERPGAGSEPVVEAEAQQVLNRLSAPEPRPARHDPAGALRPERPATGRSQQVRRGERRTGPVDDGHTPSTYRLFYGLKVPREVAGPLAQAQKHLKGNWRAVRADQMHVTLAYLPAVPPARVPDLRALAQRLAPQFGALDIRLRGTGYFPNEGSPRVWFVKVEAEGLAELAAALRAGVQELGLEIEELPFKGHITLARKKGPAPRVPPLIFDAAWRATGFTLQRSLLQKTGPVYEQAGAYRLRDDPAPTSTPPPDESDLHPTPPDSSSAPQEPT</sequence>
<evidence type="ECO:0000256" key="2">
    <source>
        <dbReference type="HAMAP-Rule" id="MF_01940"/>
    </source>
</evidence>
<dbReference type="HAMAP" id="MF_01940">
    <property type="entry name" value="RNA_CPDase"/>
    <property type="match status" value="1"/>
</dbReference>
<keyword evidence="5" id="KW-1185">Reference proteome</keyword>
<feature type="short sequence motif" description="HXTX 2" evidence="2">
    <location>
        <begin position="208"/>
        <end position="211"/>
    </location>
</feature>
<dbReference type="NCBIfam" id="TIGR02258">
    <property type="entry name" value="2_5_ligase"/>
    <property type="match status" value="1"/>
</dbReference>
<dbReference type="InterPro" id="IPR009097">
    <property type="entry name" value="Cyclic_Pdiesterase"/>
</dbReference>
<dbReference type="EMBL" id="JBHRZG010000001">
    <property type="protein sequence ID" value="MFC3831247.1"/>
    <property type="molecule type" value="Genomic_DNA"/>
</dbReference>
<feature type="short sequence motif" description="HXTX 1" evidence="2">
    <location>
        <begin position="123"/>
        <end position="126"/>
    </location>
</feature>
<dbReference type="PANTHER" id="PTHR35561:SF1">
    <property type="entry name" value="RNA 2',3'-CYCLIC PHOSPHODIESTERASE"/>
    <property type="match status" value="1"/>
</dbReference>
<feature type="compositionally biased region" description="Basic and acidic residues" evidence="3">
    <location>
        <begin position="69"/>
        <end position="82"/>
    </location>
</feature>
<evidence type="ECO:0000256" key="1">
    <source>
        <dbReference type="ARBA" id="ARBA00022801"/>
    </source>
</evidence>
<evidence type="ECO:0000313" key="4">
    <source>
        <dbReference type="EMBL" id="MFC3831247.1"/>
    </source>
</evidence>
<reference evidence="5" key="1">
    <citation type="journal article" date="2019" name="Int. J. Syst. Evol. Microbiol.">
        <title>The Global Catalogue of Microorganisms (GCM) 10K type strain sequencing project: providing services to taxonomists for standard genome sequencing and annotation.</title>
        <authorList>
            <consortium name="The Broad Institute Genomics Platform"/>
            <consortium name="The Broad Institute Genome Sequencing Center for Infectious Disease"/>
            <person name="Wu L."/>
            <person name="Ma J."/>
        </authorList>
    </citation>
    <scope>NUCLEOTIDE SEQUENCE [LARGE SCALE GENOMIC DNA]</scope>
    <source>
        <strain evidence="5">CCTCC AB 2017081</strain>
    </source>
</reference>